<dbReference type="InterPro" id="IPR009061">
    <property type="entry name" value="DNA-bd_dom_put_sf"/>
</dbReference>
<sequence length="83" mass="9297">MYQPASLNQFTIQKISRRLLSVKEVAKITGLGVSTIWRNSKLGTFPEPIAICGMKRWRASDIERLVGDDVADPSVHSLLQNQD</sequence>
<dbReference type="Pfam" id="PF05930">
    <property type="entry name" value="Phage_AlpA"/>
    <property type="match status" value="1"/>
</dbReference>
<organism evidence="1 2">
    <name type="scientific">Pacificibacter maritimus</name>
    <dbReference type="NCBI Taxonomy" id="762213"/>
    <lineage>
        <taxon>Bacteria</taxon>
        <taxon>Pseudomonadati</taxon>
        <taxon>Pseudomonadota</taxon>
        <taxon>Alphaproteobacteria</taxon>
        <taxon>Rhodobacterales</taxon>
        <taxon>Roseobacteraceae</taxon>
        <taxon>Pacificibacter</taxon>
    </lineage>
</organism>
<evidence type="ECO:0000313" key="1">
    <source>
        <dbReference type="EMBL" id="RPE66463.1"/>
    </source>
</evidence>
<proteinExistence type="predicted"/>
<reference evidence="1 2" key="1">
    <citation type="submission" date="2018-11" db="EMBL/GenBank/DDBJ databases">
        <title>Genomic Encyclopedia of Type Strains, Phase IV (KMG-IV): sequencing the most valuable type-strain genomes for metagenomic binning, comparative biology and taxonomic classification.</title>
        <authorList>
            <person name="Goeker M."/>
        </authorList>
    </citation>
    <scope>NUCLEOTIDE SEQUENCE [LARGE SCALE GENOMIC DNA]</scope>
    <source>
        <strain evidence="1 2">DSM 104731</strain>
    </source>
</reference>
<evidence type="ECO:0000313" key="2">
    <source>
        <dbReference type="Proteomes" id="UP000269689"/>
    </source>
</evidence>
<dbReference type="Gene3D" id="1.10.238.160">
    <property type="match status" value="1"/>
</dbReference>
<accession>A0A3N4U6R5</accession>
<comment type="caution">
    <text evidence="1">The sequence shown here is derived from an EMBL/GenBank/DDBJ whole genome shotgun (WGS) entry which is preliminary data.</text>
</comment>
<dbReference type="Proteomes" id="UP000269689">
    <property type="component" value="Unassembled WGS sequence"/>
</dbReference>
<dbReference type="AlphaFoldDB" id="A0A3N4U6R5"/>
<dbReference type="EMBL" id="RKQK01000003">
    <property type="protein sequence ID" value="RPE66463.1"/>
    <property type="molecule type" value="Genomic_DNA"/>
</dbReference>
<name>A0A3N4U6R5_9RHOB</name>
<keyword evidence="2" id="KW-1185">Reference proteome</keyword>
<protein>
    <submittedName>
        <fullName evidence="1">AlpA family transcriptional regulator</fullName>
    </submittedName>
</protein>
<dbReference type="InterPro" id="IPR010260">
    <property type="entry name" value="AlpA"/>
</dbReference>
<gene>
    <name evidence="1" type="ORF">EDD53_2166</name>
</gene>
<dbReference type="SUPFAM" id="SSF46955">
    <property type="entry name" value="Putative DNA-binding domain"/>
    <property type="match status" value="1"/>
</dbReference>